<keyword evidence="2 5" id="KW-0812">Transmembrane</keyword>
<evidence type="ECO:0000313" key="8">
    <source>
        <dbReference type="EMBL" id="PRW60539.1"/>
    </source>
</evidence>
<reference evidence="8 9" key="1">
    <citation type="journal article" date="2018" name="Plant J.">
        <title>Genome sequences of Chlorella sorokiniana UTEX 1602 and Micractinium conductrix SAG 241.80: implications to maltose excretion by a green alga.</title>
        <authorList>
            <person name="Arriola M.B."/>
            <person name="Velmurugan N."/>
            <person name="Zhang Y."/>
            <person name="Plunkett M.H."/>
            <person name="Hondzo H."/>
            <person name="Barney B.M."/>
        </authorList>
    </citation>
    <scope>NUCLEOTIDE SEQUENCE [LARGE SCALE GENOMIC DNA]</scope>
    <source>
        <strain evidence="9">UTEX 1602</strain>
    </source>
</reference>
<proteinExistence type="predicted"/>
<dbReference type="GO" id="GO:0005783">
    <property type="term" value="C:endoplasmic reticulum"/>
    <property type="evidence" value="ECO:0007669"/>
    <property type="project" value="TreeGrafter"/>
</dbReference>
<gene>
    <name evidence="8" type="ORF">C2E21_0863</name>
</gene>
<comment type="caution">
    <text evidence="8">The sequence shown here is derived from an EMBL/GenBank/DDBJ whole genome shotgun (WGS) entry which is preliminary data.</text>
</comment>
<dbReference type="Pfam" id="PF03798">
    <property type="entry name" value="TRAM_LAG1_CLN8"/>
    <property type="match status" value="1"/>
</dbReference>
<dbReference type="InterPro" id="IPR050846">
    <property type="entry name" value="TLCD"/>
</dbReference>
<feature type="transmembrane region" description="Helical" evidence="6">
    <location>
        <begin position="20"/>
        <end position="40"/>
    </location>
</feature>
<dbReference type="PANTHER" id="PTHR13439:SF0">
    <property type="entry name" value="TOPOISOMERASE I DAMAGE AFFECTED PROTEIN 4"/>
    <property type="match status" value="1"/>
</dbReference>
<evidence type="ECO:0000313" key="9">
    <source>
        <dbReference type="Proteomes" id="UP000239899"/>
    </source>
</evidence>
<name>A0A2P6U2K5_CHLSO</name>
<dbReference type="Proteomes" id="UP000239899">
    <property type="component" value="Unassembled WGS sequence"/>
</dbReference>
<evidence type="ECO:0000259" key="7">
    <source>
        <dbReference type="PROSITE" id="PS50922"/>
    </source>
</evidence>
<accession>A0A2P6U2K5</accession>
<evidence type="ECO:0000256" key="2">
    <source>
        <dbReference type="ARBA" id="ARBA00022692"/>
    </source>
</evidence>
<dbReference type="GO" id="GO:0055088">
    <property type="term" value="P:lipid homeostasis"/>
    <property type="evidence" value="ECO:0007669"/>
    <property type="project" value="TreeGrafter"/>
</dbReference>
<organism evidence="8 9">
    <name type="scientific">Chlorella sorokiniana</name>
    <name type="common">Freshwater green alga</name>
    <dbReference type="NCBI Taxonomy" id="3076"/>
    <lineage>
        <taxon>Eukaryota</taxon>
        <taxon>Viridiplantae</taxon>
        <taxon>Chlorophyta</taxon>
        <taxon>core chlorophytes</taxon>
        <taxon>Trebouxiophyceae</taxon>
        <taxon>Chlorellales</taxon>
        <taxon>Chlorellaceae</taxon>
        <taxon>Chlorella clade</taxon>
        <taxon>Chlorella</taxon>
    </lineage>
</organism>
<dbReference type="EMBL" id="LHPG02000002">
    <property type="protein sequence ID" value="PRW60539.1"/>
    <property type="molecule type" value="Genomic_DNA"/>
</dbReference>
<evidence type="ECO:0000256" key="3">
    <source>
        <dbReference type="ARBA" id="ARBA00022989"/>
    </source>
</evidence>
<dbReference type="OrthoDB" id="506011at2759"/>
<protein>
    <submittedName>
        <fullName evidence="8">Transmembrane 136</fullName>
    </submittedName>
</protein>
<evidence type="ECO:0000256" key="6">
    <source>
        <dbReference type="SAM" id="Phobius"/>
    </source>
</evidence>
<feature type="transmembrane region" description="Helical" evidence="6">
    <location>
        <begin position="213"/>
        <end position="237"/>
    </location>
</feature>
<feature type="transmembrane region" description="Helical" evidence="6">
    <location>
        <begin position="181"/>
        <end position="201"/>
    </location>
</feature>
<keyword evidence="3 6" id="KW-1133">Transmembrane helix</keyword>
<dbReference type="AlphaFoldDB" id="A0A2P6U2K5"/>
<evidence type="ECO:0000256" key="1">
    <source>
        <dbReference type="ARBA" id="ARBA00004141"/>
    </source>
</evidence>
<dbReference type="SMART" id="SM00724">
    <property type="entry name" value="TLC"/>
    <property type="match status" value="1"/>
</dbReference>
<feature type="transmembrane region" description="Helical" evidence="6">
    <location>
        <begin position="143"/>
        <end position="161"/>
    </location>
</feature>
<evidence type="ECO:0000256" key="5">
    <source>
        <dbReference type="PROSITE-ProRule" id="PRU00205"/>
    </source>
</evidence>
<keyword evidence="4 5" id="KW-0472">Membrane</keyword>
<keyword evidence="9" id="KW-1185">Reference proteome</keyword>
<dbReference type="PANTHER" id="PTHR13439">
    <property type="entry name" value="CT120 PROTEIN"/>
    <property type="match status" value="1"/>
</dbReference>
<feature type="transmembrane region" description="Helical" evidence="6">
    <location>
        <begin position="119"/>
        <end position="137"/>
    </location>
</feature>
<comment type="subcellular location">
    <subcellularLocation>
        <location evidence="1">Membrane</location>
        <topology evidence="1">Multi-pass membrane protein</topology>
    </subcellularLocation>
</comment>
<sequence length="296" mass="31800">MGSATFPTERINSVAAASCAIWTLVSLVVHLASRVLWLAYSKALSPAERRQWCNKIACGLHAAVLSAAQARNLLDPVLNADPLHAVTDSHFFWGAVLLGYLLYDTAYSLAFFSLRSGAVMLAHHLVGIAGCVIGVYANKLALFGMAIEVFFESCNPLLHVLGCMKIAGRTSSQAYRTLSKLFVGQFFLFRVAISNGYFFWLLATVLRLERAPWWAWAGVAVFGLLNTLNAVWLVKLVKMVARNERRAQGTMAGAAPRKLEVAAAAAAGAKPADGRVTVRIAASSAVRSCAEVAAAD</sequence>
<dbReference type="GO" id="GO:0016020">
    <property type="term" value="C:membrane"/>
    <property type="evidence" value="ECO:0007669"/>
    <property type="project" value="UniProtKB-SubCell"/>
</dbReference>
<dbReference type="PROSITE" id="PS50922">
    <property type="entry name" value="TLC"/>
    <property type="match status" value="1"/>
</dbReference>
<dbReference type="InterPro" id="IPR006634">
    <property type="entry name" value="TLC-dom"/>
</dbReference>
<feature type="transmembrane region" description="Helical" evidence="6">
    <location>
        <begin position="90"/>
        <end position="112"/>
    </location>
</feature>
<feature type="domain" description="TLC" evidence="7">
    <location>
        <begin position="47"/>
        <end position="245"/>
    </location>
</feature>
<evidence type="ECO:0000256" key="4">
    <source>
        <dbReference type="ARBA" id="ARBA00023136"/>
    </source>
</evidence>